<comment type="caution">
    <text evidence="1">The sequence shown here is derived from an EMBL/GenBank/DDBJ whole genome shotgun (WGS) entry which is preliminary data.</text>
</comment>
<evidence type="ECO:0000313" key="1">
    <source>
        <dbReference type="EMBL" id="KAF2896747.1"/>
    </source>
</evidence>
<evidence type="ECO:0000313" key="2">
    <source>
        <dbReference type="Proteomes" id="UP000801492"/>
    </source>
</evidence>
<protein>
    <submittedName>
        <fullName evidence="1">Uncharacterized protein</fullName>
    </submittedName>
</protein>
<sequence>MFSRLIMMKSKYTFYICCIISISIAAEAGMVKIQSVNEKNLIPSERHKRDLSVYQEESNVRQRQTFLSLPSSIFNYIFNLIKNSITSGAQLIIKSVRDVVLSLFNTVMIGLAQFIKQSEPELMLSSILAHTLNLTIKRALEFLAYIKGTVKYFFDMFLSGEQ</sequence>
<reference evidence="1" key="1">
    <citation type="submission" date="2019-08" db="EMBL/GenBank/DDBJ databases">
        <title>The genome of the North American firefly Photinus pyralis.</title>
        <authorList>
            <consortium name="Photinus pyralis genome working group"/>
            <person name="Fallon T.R."/>
            <person name="Sander Lower S.E."/>
            <person name="Weng J.-K."/>
        </authorList>
    </citation>
    <scope>NUCLEOTIDE SEQUENCE</scope>
    <source>
        <strain evidence="1">TRF0915ILg1</strain>
        <tissue evidence="1">Whole body</tissue>
    </source>
</reference>
<dbReference type="EMBL" id="VTPC01004777">
    <property type="protein sequence ID" value="KAF2896747.1"/>
    <property type="molecule type" value="Genomic_DNA"/>
</dbReference>
<organism evidence="1 2">
    <name type="scientific">Ignelater luminosus</name>
    <name type="common">Cucubano</name>
    <name type="synonym">Pyrophorus luminosus</name>
    <dbReference type="NCBI Taxonomy" id="2038154"/>
    <lineage>
        <taxon>Eukaryota</taxon>
        <taxon>Metazoa</taxon>
        <taxon>Ecdysozoa</taxon>
        <taxon>Arthropoda</taxon>
        <taxon>Hexapoda</taxon>
        <taxon>Insecta</taxon>
        <taxon>Pterygota</taxon>
        <taxon>Neoptera</taxon>
        <taxon>Endopterygota</taxon>
        <taxon>Coleoptera</taxon>
        <taxon>Polyphaga</taxon>
        <taxon>Elateriformia</taxon>
        <taxon>Elateroidea</taxon>
        <taxon>Elateridae</taxon>
        <taxon>Agrypninae</taxon>
        <taxon>Pyrophorini</taxon>
        <taxon>Ignelater</taxon>
    </lineage>
</organism>
<proteinExistence type="predicted"/>
<dbReference type="OrthoDB" id="10576416at2759"/>
<dbReference type="AlphaFoldDB" id="A0A8K0D493"/>
<gene>
    <name evidence="1" type="ORF">ILUMI_09430</name>
</gene>
<accession>A0A8K0D493</accession>
<name>A0A8K0D493_IGNLU</name>
<keyword evidence="2" id="KW-1185">Reference proteome</keyword>
<dbReference type="Proteomes" id="UP000801492">
    <property type="component" value="Unassembled WGS sequence"/>
</dbReference>